<evidence type="ECO:0000259" key="2">
    <source>
        <dbReference type="Pfam" id="PF04909"/>
    </source>
</evidence>
<proteinExistence type="inferred from homology"/>
<dbReference type="Proteomes" id="UP000553963">
    <property type="component" value="Unassembled WGS sequence"/>
</dbReference>
<dbReference type="Pfam" id="PF04909">
    <property type="entry name" value="Amidohydro_2"/>
    <property type="match status" value="1"/>
</dbReference>
<evidence type="ECO:0000256" key="1">
    <source>
        <dbReference type="ARBA" id="ARBA00038310"/>
    </source>
</evidence>
<keyword evidence="3" id="KW-0378">Hydrolase</keyword>
<evidence type="ECO:0000313" key="3">
    <source>
        <dbReference type="EMBL" id="MBB3932211.1"/>
    </source>
</evidence>
<name>A0A840ATR4_9HYPH</name>
<sequence>MRIVDTHLHLVYQERVRYPWLAGAPALNRDFTLDEYWPAAKAAGIEAALHMEVDVAEADMEAETAFVTGLGAPVVGAIAACRPENEDFPALIERYAANPGVKGLRRILHQSPDELGRRPLFQENLRRLAPLGLTFDLCVLARQLPIAIEIARAAPDVQFILDHCGVPNVKDQALDPWRADMTALAELPNVAAKISGVIAYGDPANWTVADLRPFVEHTIEAFGWDRVVWGSDFPVCTLTADLTRWVAATHELIAGASDDEKTKLLSTNAERIYKITA</sequence>
<comment type="similarity">
    <text evidence="1">Belongs to the metallo-dependent hydrolases superfamily.</text>
</comment>
<comment type="caution">
    <text evidence="3">The sequence shown here is derived from an EMBL/GenBank/DDBJ whole genome shotgun (WGS) entry which is preliminary data.</text>
</comment>
<dbReference type="AlphaFoldDB" id="A0A840ATR4"/>
<reference evidence="3 4" key="1">
    <citation type="submission" date="2020-08" db="EMBL/GenBank/DDBJ databases">
        <title>Genomic Encyclopedia of Type Strains, Phase IV (KMG-IV): sequencing the most valuable type-strain genomes for metagenomic binning, comparative biology and taxonomic classification.</title>
        <authorList>
            <person name="Goeker M."/>
        </authorList>
    </citation>
    <scope>NUCLEOTIDE SEQUENCE [LARGE SCALE GENOMIC DNA]</scope>
    <source>
        <strain evidence="3 4">DSM 25966</strain>
    </source>
</reference>
<dbReference type="RefSeq" id="WP_183399866.1">
    <property type="nucleotide sequence ID" value="NZ_JACIDS010000004.1"/>
</dbReference>
<dbReference type="PANTHER" id="PTHR43569:SF2">
    <property type="entry name" value="AMIDOHYDROLASE-RELATED DOMAIN-CONTAINING PROTEIN"/>
    <property type="match status" value="1"/>
</dbReference>
<organism evidence="3 4">
    <name type="scientific">Kaistia hirudinis</name>
    <dbReference type="NCBI Taxonomy" id="1293440"/>
    <lineage>
        <taxon>Bacteria</taxon>
        <taxon>Pseudomonadati</taxon>
        <taxon>Pseudomonadota</taxon>
        <taxon>Alphaproteobacteria</taxon>
        <taxon>Hyphomicrobiales</taxon>
        <taxon>Kaistiaceae</taxon>
        <taxon>Kaistia</taxon>
    </lineage>
</organism>
<dbReference type="PANTHER" id="PTHR43569">
    <property type="entry name" value="AMIDOHYDROLASE"/>
    <property type="match status" value="1"/>
</dbReference>
<feature type="domain" description="Amidohydrolase-related" evidence="2">
    <location>
        <begin position="4"/>
        <end position="274"/>
    </location>
</feature>
<dbReference type="InterPro" id="IPR052350">
    <property type="entry name" value="Metallo-dep_Lactonases"/>
</dbReference>
<dbReference type="SUPFAM" id="SSF51556">
    <property type="entry name" value="Metallo-dependent hydrolases"/>
    <property type="match status" value="1"/>
</dbReference>
<dbReference type="GO" id="GO:0016787">
    <property type="term" value="F:hydrolase activity"/>
    <property type="evidence" value="ECO:0007669"/>
    <property type="project" value="UniProtKB-KW"/>
</dbReference>
<protein>
    <submittedName>
        <fullName evidence="3">Putative TIM-barrel fold metal-dependent hydrolase</fullName>
    </submittedName>
</protein>
<dbReference type="InterPro" id="IPR032466">
    <property type="entry name" value="Metal_Hydrolase"/>
</dbReference>
<evidence type="ECO:0000313" key="4">
    <source>
        <dbReference type="Proteomes" id="UP000553963"/>
    </source>
</evidence>
<gene>
    <name evidence="3" type="ORF">GGR25_003269</name>
</gene>
<dbReference type="Gene3D" id="3.20.20.140">
    <property type="entry name" value="Metal-dependent hydrolases"/>
    <property type="match status" value="1"/>
</dbReference>
<dbReference type="InterPro" id="IPR006680">
    <property type="entry name" value="Amidohydro-rel"/>
</dbReference>
<dbReference type="EMBL" id="JACIDS010000004">
    <property type="protein sequence ID" value="MBB3932211.1"/>
    <property type="molecule type" value="Genomic_DNA"/>
</dbReference>
<keyword evidence="4" id="KW-1185">Reference proteome</keyword>
<accession>A0A840ATR4</accession>